<reference evidence="2" key="1">
    <citation type="submission" date="2023-01" db="EMBL/GenBank/DDBJ databases">
        <title>Sulfurovum sp. XTW-4 genome assembly.</title>
        <authorList>
            <person name="Wang J."/>
        </authorList>
    </citation>
    <scope>NUCLEOTIDE SEQUENCE</scope>
    <source>
        <strain evidence="2">XTW-4</strain>
    </source>
</reference>
<dbReference type="PANTHER" id="PTHR36118:SF1">
    <property type="entry name" value="ION-TRANSLOCATING OXIDOREDUCTASE COMPLEX SUBUNIT G"/>
    <property type="match status" value="1"/>
</dbReference>
<dbReference type="EMBL" id="JAQIBC010000001">
    <property type="protein sequence ID" value="MDM5262840.1"/>
    <property type="molecule type" value="Genomic_DNA"/>
</dbReference>
<keyword evidence="3" id="KW-1185">Reference proteome</keyword>
<keyword evidence="1" id="KW-0732">Signal</keyword>
<dbReference type="RefSeq" id="WP_289401009.1">
    <property type="nucleotide sequence ID" value="NZ_JAQIBC010000001.1"/>
</dbReference>
<comment type="caution">
    <text evidence="2">The sequence shown here is derived from an EMBL/GenBank/DDBJ whole genome shotgun (WGS) entry which is preliminary data.</text>
</comment>
<proteinExistence type="predicted"/>
<gene>
    <name evidence="2" type="ORF">PF327_01380</name>
</gene>
<feature type="signal peptide" evidence="1">
    <location>
        <begin position="1"/>
        <end position="20"/>
    </location>
</feature>
<sequence>MKKILFTLLLGTLLSQSSVAGSKASVDDVIKSSFTDVTTIDPKQIILTKKQFSQVQSRAKAAVRTKIYRYYDIKSQTERLGYAVLIARKVRGKKATVLYAFDNCGTLKFTEIMAFGEPPEYIPNKTWMGQLQNRDASATLTVGKDIPTISGSTLSARSITEGARVARAIYEIVLK</sequence>
<evidence type="ECO:0000256" key="1">
    <source>
        <dbReference type="SAM" id="SignalP"/>
    </source>
</evidence>
<evidence type="ECO:0000313" key="3">
    <source>
        <dbReference type="Proteomes" id="UP001169066"/>
    </source>
</evidence>
<accession>A0ABT7QP24</accession>
<dbReference type="InterPro" id="IPR010209">
    <property type="entry name" value="Ion_transpt_RnfG/RsxG"/>
</dbReference>
<protein>
    <submittedName>
        <fullName evidence="2">FMN-binding protein</fullName>
    </submittedName>
</protein>
<organism evidence="2 3">
    <name type="scientific">Sulfurovum xiamenensis</name>
    <dbReference type="NCBI Taxonomy" id="3019066"/>
    <lineage>
        <taxon>Bacteria</taxon>
        <taxon>Pseudomonadati</taxon>
        <taxon>Campylobacterota</taxon>
        <taxon>Epsilonproteobacteria</taxon>
        <taxon>Campylobacterales</taxon>
        <taxon>Sulfurovaceae</taxon>
        <taxon>Sulfurovum</taxon>
    </lineage>
</organism>
<evidence type="ECO:0000313" key="2">
    <source>
        <dbReference type="EMBL" id="MDM5262840.1"/>
    </source>
</evidence>
<name>A0ABT7QP24_9BACT</name>
<dbReference type="PANTHER" id="PTHR36118">
    <property type="entry name" value="ION-TRANSLOCATING OXIDOREDUCTASE COMPLEX SUBUNIT G"/>
    <property type="match status" value="1"/>
</dbReference>
<feature type="chain" id="PRO_5045880440" evidence="1">
    <location>
        <begin position="21"/>
        <end position="175"/>
    </location>
</feature>
<dbReference type="Proteomes" id="UP001169066">
    <property type="component" value="Unassembled WGS sequence"/>
</dbReference>